<reference evidence="2 3" key="2">
    <citation type="submission" date="2017-10" db="EMBL/GenBank/DDBJ databases">
        <title>Genome analyses suggest a sexual origin of heterokaryosis in a supposedly ancient asexual fungus.</title>
        <authorList>
            <person name="Corradi N."/>
            <person name="Sedzielewska K."/>
            <person name="Noel J."/>
            <person name="Charron P."/>
            <person name="Farinelli L."/>
            <person name="Marton T."/>
            <person name="Kruger M."/>
            <person name="Pelin A."/>
            <person name="Brachmann A."/>
            <person name="Corradi N."/>
        </authorList>
    </citation>
    <scope>NUCLEOTIDE SEQUENCE [LARGE SCALE GENOMIC DNA]</scope>
    <source>
        <strain evidence="2 3">A1</strain>
    </source>
</reference>
<dbReference type="AlphaFoldDB" id="A0A2N0SD21"/>
<protein>
    <submittedName>
        <fullName evidence="2">Uncharacterized protein</fullName>
    </submittedName>
</protein>
<dbReference type="VEuPathDB" id="FungiDB:RhiirA1_410501"/>
<keyword evidence="1" id="KW-1133">Transmembrane helix</keyword>
<keyword evidence="1" id="KW-0472">Membrane</keyword>
<dbReference type="VEuPathDB" id="FungiDB:FUN_018687"/>
<accession>A0A2N0SD21</accession>
<comment type="caution">
    <text evidence="2">The sequence shown here is derived from an EMBL/GenBank/DDBJ whole genome shotgun (WGS) entry which is preliminary data.</text>
</comment>
<evidence type="ECO:0000313" key="3">
    <source>
        <dbReference type="Proteomes" id="UP000232688"/>
    </source>
</evidence>
<name>A0A2N0SD21_9GLOM</name>
<sequence>MVITFGSNGVLDAKYKEDGESDVLLLDISDDSEYVWTTSFDPTPLKINSTPSNSLSLKPATNNTSIIVGLTIGLILFICILSGITIFYIRYKNSNKAIPTPGNVVKDGDIITIPSDYELSHGKYRI</sequence>
<evidence type="ECO:0000313" key="2">
    <source>
        <dbReference type="EMBL" id="PKC73455.1"/>
    </source>
</evidence>
<proteinExistence type="predicted"/>
<reference evidence="2 3" key="1">
    <citation type="submission" date="2017-10" db="EMBL/GenBank/DDBJ databases">
        <title>Extensive intraspecific genome diversity in a model arbuscular mycorrhizal fungus.</title>
        <authorList>
            <person name="Chen E.C.H."/>
            <person name="Morin E."/>
            <person name="Baudet D."/>
            <person name="Noel J."/>
            <person name="Ndikumana S."/>
            <person name="Charron P."/>
            <person name="St-Onge C."/>
            <person name="Giorgi J."/>
            <person name="Grigoriev I.V."/>
            <person name="Roux C."/>
            <person name="Martin F.M."/>
            <person name="Corradi N."/>
        </authorList>
    </citation>
    <scope>NUCLEOTIDE SEQUENCE [LARGE SCALE GENOMIC DNA]</scope>
    <source>
        <strain evidence="2 3">A1</strain>
    </source>
</reference>
<dbReference type="EMBL" id="LLXH01000086">
    <property type="protein sequence ID" value="PKC73455.1"/>
    <property type="molecule type" value="Genomic_DNA"/>
</dbReference>
<feature type="transmembrane region" description="Helical" evidence="1">
    <location>
        <begin position="66"/>
        <end position="89"/>
    </location>
</feature>
<evidence type="ECO:0000256" key="1">
    <source>
        <dbReference type="SAM" id="Phobius"/>
    </source>
</evidence>
<dbReference type="Proteomes" id="UP000232688">
    <property type="component" value="Unassembled WGS sequence"/>
</dbReference>
<organism evidence="2 3">
    <name type="scientific">Rhizophagus irregularis</name>
    <dbReference type="NCBI Taxonomy" id="588596"/>
    <lineage>
        <taxon>Eukaryota</taxon>
        <taxon>Fungi</taxon>
        <taxon>Fungi incertae sedis</taxon>
        <taxon>Mucoromycota</taxon>
        <taxon>Glomeromycotina</taxon>
        <taxon>Glomeromycetes</taxon>
        <taxon>Glomerales</taxon>
        <taxon>Glomeraceae</taxon>
        <taxon>Rhizophagus</taxon>
    </lineage>
</organism>
<keyword evidence="1" id="KW-0812">Transmembrane</keyword>
<gene>
    <name evidence="2" type="ORF">RhiirA1_410501</name>
</gene>